<keyword evidence="3" id="KW-0963">Cytoplasm</keyword>
<protein>
    <recommendedName>
        <fullName evidence="3">Glucokinase</fullName>
        <ecNumber evidence="3">2.7.1.2</ecNumber>
    </recommendedName>
    <alternativeName>
        <fullName evidence="3">Glucose kinase</fullName>
    </alternativeName>
</protein>
<evidence type="ECO:0000256" key="3">
    <source>
        <dbReference type="HAMAP-Rule" id="MF_00524"/>
    </source>
</evidence>
<evidence type="ECO:0000256" key="4">
    <source>
        <dbReference type="RuleBase" id="RU004046"/>
    </source>
</evidence>
<dbReference type="PANTHER" id="PTHR47690">
    <property type="entry name" value="GLUCOKINASE"/>
    <property type="match status" value="1"/>
</dbReference>
<dbReference type="AlphaFoldDB" id="A0A4R6WVQ9"/>
<evidence type="ECO:0000256" key="2">
    <source>
        <dbReference type="ARBA" id="ARBA00022777"/>
    </source>
</evidence>
<accession>A0A4R6WVQ9</accession>
<keyword evidence="3" id="KW-0067">ATP-binding</keyword>
<dbReference type="GO" id="GO:0006096">
    <property type="term" value="P:glycolytic process"/>
    <property type="evidence" value="ECO:0007669"/>
    <property type="project" value="UniProtKB-UniRule"/>
</dbReference>
<dbReference type="GO" id="GO:0005524">
    <property type="term" value="F:ATP binding"/>
    <property type="evidence" value="ECO:0007669"/>
    <property type="project" value="UniProtKB-UniRule"/>
</dbReference>
<dbReference type="HAMAP" id="MF_00524">
    <property type="entry name" value="Glucokinase"/>
    <property type="match status" value="1"/>
</dbReference>
<dbReference type="InterPro" id="IPR043129">
    <property type="entry name" value="ATPase_NBD"/>
</dbReference>
<comment type="similarity">
    <text evidence="3 4">Belongs to the bacterial glucokinase family.</text>
</comment>
<comment type="caution">
    <text evidence="5">The sequence shown here is derived from an EMBL/GenBank/DDBJ whole genome shotgun (WGS) entry which is preliminary data.</text>
</comment>
<dbReference type="Proteomes" id="UP000295783">
    <property type="component" value="Unassembled WGS sequence"/>
</dbReference>
<dbReference type="EMBL" id="SNYW01000006">
    <property type="protein sequence ID" value="TDQ84270.1"/>
    <property type="molecule type" value="Genomic_DNA"/>
</dbReference>
<dbReference type="InterPro" id="IPR050201">
    <property type="entry name" value="Bacterial_glucokinase"/>
</dbReference>
<keyword evidence="1 3" id="KW-0808">Transferase</keyword>
<reference evidence="5 6" key="1">
    <citation type="submission" date="2019-03" db="EMBL/GenBank/DDBJ databases">
        <title>Genomic Encyclopedia of Type Strains, Phase III (KMG-III): the genomes of soil and plant-associated and newly described type strains.</title>
        <authorList>
            <person name="Whitman W."/>
        </authorList>
    </citation>
    <scope>NUCLEOTIDE SEQUENCE [LARGE SCALE GENOMIC DNA]</scope>
    <source>
        <strain evidence="5 6">CGMCC 1.7660</strain>
    </source>
</reference>
<proteinExistence type="inferred from homology"/>
<dbReference type="CDD" id="cd24008">
    <property type="entry name" value="ASKHA_NBD_GLK"/>
    <property type="match status" value="1"/>
</dbReference>
<dbReference type="GO" id="GO:0005829">
    <property type="term" value="C:cytosol"/>
    <property type="evidence" value="ECO:0007669"/>
    <property type="project" value="TreeGrafter"/>
</dbReference>
<organism evidence="5 6">
    <name type="scientific">Dongia mobilis</name>
    <dbReference type="NCBI Taxonomy" id="578943"/>
    <lineage>
        <taxon>Bacteria</taxon>
        <taxon>Pseudomonadati</taxon>
        <taxon>Pseudomonadota</taxon>
        <taxon>Alphaproteobacteria</taxon>
        <taxon>Rhodospirillales</taxon>
        <taxon>Dongiaceae</taxon>
        <taxon>Dongia</taxon>
    </lineage>
</organism>
<dbReference type="RefSeq" id="WP_133612309.1">
    <property type="nucleotide sequence ID" value="NZ_SNYW01000006.1"/>
</dbReference>
<dbReference type="PANTHER" id="PTHR47690:SF1">
    <property type="entry name" value="GLUCOKINASE"/>
    <property type="match status" value="1"/>
</dbReference>
<feature type="binding site" evidence="3">
    <location>
        <begin position="8"/>
        <end position="13"/>
    </location>
    <ligand>
        <name>ATP</name>
        <dbReference type="ChEBI" id="CHEBI:30616"/>
    </ligand>
</feature>
<dbReference type="OrthoDB" id="9800595at2"/>
<dbReference type="SUPFAM" id="SSF53067">
    <property type="entry name" value="Actin-like ATPase domain"/>
    <property type="match status" value="1"/>
</dbReference>
<comment type="subcellular location">
    <subcellularLocation>
        <location evidence="3">Cytoplasm</location>
    </subcellularLocation>
</comment>
<keyword evidence="6" id="KW-1185">Reference proteome</keyword>
<dbReference type="Pfam" id="PF02685">
    <property type="entry name" value="Glucokinase"/>
    <property type="match status" value="1"/>
</dbReference>
<dbReference type="NCBIfam" id="TIGR00749">
    <property type="entry name" value="glk"/>
    <property type="match status" value="1"/>
</dbReference>
<dbReference type="InterPro" id="IPR003836">
    <property type="entry name" value="Glucokinase"/>
</dbReference>
<dbReference type="GO" id="GO:0004340">
    <property type="term" value="F:glucokinase activity"/>
    <property type="evidence" value="ECO:0007669"/>
    <property type="project" value="UniProtKB-UniRule"/>
</dbReference>
<gene>
    <name evidence="3" type="primary">glk</name>
    <name evidence="5" type="ORF">A8950_0818</name>
</gene>
<comment type="catalytic activity">
    <reaction evidence="3">
        <text>D-glucose + ATP = D-glucose 6-phosphate + ADP + H(+)</text>
        <dbReference type="Rhea" id="RHEA:17825"/>
        <dbReference type="ChEBI" id="CHEBI:4167"/>
        <dbReference type="ChEBI" id="CHEBI:15378"/>
        <dbReference type="ChEBI" id="CHEBI:30616"/>
        <dbReference type="ChEBI" id="CHEBI:61548"/>
        <dbReference type="ChEBI" id="CHEBI:456216"/>
        <dbReference type="EC" id="2.7.1.2"/>
    </reaction>
</comment>
<keyword evidence="3" id="KW-0324">Glycolysis</keyword>
<dbReference type="Gene3D" id="3.40.367.20">
    <property type="match status" value="1"/>
</dbReference>
<dbReference type="EC" id="2.7.1.2" evidence="3"/>
<dbReference type="Gene3D" id="3.30.420.40">
    <property type="match status" value="1"/>
</dbReference>
<name>A0A4R6WVQ9_9PROT</name>
<keyword evidence="3" id="KW-0547">Nucleotide-binding</keyword>
<dbReference type="GO" id="GO:0005536">
    <property type="term" value="F:D-glucose binding"/>
    <property type="evidence" value="ECO:0007669"/>
    <property type="project" value="InterPro"/>
</dbReference>
<sequence length="319" mass="34275">MSGLFLVADIGGTNARFALCRRDATSVERMKTLSARDFPDIGAAIATYLDWAGEKPVDACFAVACPARDDQIEFTNSTWRFSRQALAAEFGWRHFRTVNDFEALSLGIPQAKPDGLHRLRAGIAEPRGACAVLGPGTGLGVSGLVCDRHGGWVALAGEGGHVGFAPQDDLEMELLRFLQLRIGRVSNERLLSGDGLVNIYEFLRHRAGEPAERPSPAEISARGLERGERTAREALTRFCAILGSVAGDLALTLGSSGGVYLGGGIVPRLLPVLPDSPFERRFLDKGRLSSLLQAMPIFVILDHTLALLGAAVTLRQDEA</sequence>
<evidence type="ECO:0000256" key="1">
    <source>
        <dbReference type="ARBA" id="ARBA00022679"/>
    </source>
</evidence>
<keyword evidence="2 3" id="KW-0418">Kinase</keyword>
<evidence type="ECO:0000313" key="5">
    <source>
        <dbReference type="EMBL" id="TDQ84270.1"/>
    </source>
</evidence>
<evidence type="ECO:0000313" key="6">
    <source>
        <dbReference type="Proteomes" id="UP000295783"/>
    </source>
</evidence>